<reference evidence="11" key="11">
    <citation type="submission" date="2020-09" db="EMBL/GenBank/DDBJ databases">
        <title>Functional analysis of genomic repeat regions in Marek's disease virus replication and pathogenesis.</title>
        <authorList>
            <person name="Vychodil T."/>
            <person name="Conradie A.M."/>
            <person name="Trimpert J."/>
            <person name="Aswad A."/>
            <person name="Bertzbach L.D."/>
            <person name="Kaufer B."/>
        </authorList>
    </citation>
    <scope>NUCLEOTIDE SEQUENCE</scope>
</reference>
<evidence type="ECO:0000313" key="15">
    <source>
        <dbReference type="Proteomes" id="UP000143489"/>
    </source>
</evidence>
<dbReference type="Proteomes" id="UP000180974">
    <property type="component" value="Segment"/>
</dbReference>
<dbReference type="EMBL" id="JQ809692">
    <property type="protein sequence ID" value="AFM75125.1"/>
    <property type="molecule type" value="Genomic_DNA"/>
</dbReference>
<dbReference type="EMBL" id="EF523390">
    <property type="protein sequence ID" value="ABR13069.1"/>
    <property type="molecule type" value="Genomic_DNA"/>
</dbReference>
<evidence type="ECO:0000313" key="8">
    <source>
        <dbReference type="EMBL" id="QOT13979.1"/>
    </source>
</evidence>
<evidence type="ECO:0000313" key="10">
    <source>
        <dbReference type="EMBL" id="QOT14720.1"/>
    </source>
</evidence>
<reference evidence="8" key="9">
    <citation type="submission" date="2020-07" db="EMBL/GenBank/DDBJ databases">
        <title>Distinct polymorphisms in a single herpesvirus gene are capable of enhancing virulence and mediate vaccinal resistance.</title>
        <authorList>
            <person name="Conradie A.M."/>
            <person name="Bertzbach L.D."/>
            <person name="Trimpert J.D."/>
            <person name="Patria J.N."/>
            <person name="Murata S."/>
            <person name="Parcells M.S."/>
            <person name="Kaufer B.B."/>
        </authorList>
    </citation>
    <scope>NUCLEOTIDE SEQUENCE</scope>
</reference>
<dbReference type="EMBL" id="MT797631">
    <property type="protein sequence ID" value="QOT14351.1"/>
    <property type="molecule type" value="Genomic_DNA"/>
</dbReference>
<dbReference type="Proteomes" id="UP000181580">
    <property type="component" value="Segment"/>
</dbReference>
<evidence type="ECO:0000313" key="12">
    <source>
        <dbReference type="Proteomes" id="UP000133397"/>
    </source>
</evidence>
<evidence type="ECO:0000313" key="16">
    <source>
        <dbReference type="Proteomes" id="UP000149312"/>
    </source>
</evidence>
<feature type="transmembrane region" description="Helical" evidence="1">
    <location>
        <begin position="44"/>
        <end position="66"/>
    </location>
</feature>
<sequence length="85" mass="10141">MTSERALTLAPGKVSTADIYEADFSFRREFVRQILQREFILFEISMYIIFIVTFCYKIILFLFRIIPKDLDHRQRNRGRKMSASA</sequence>
<reference evidence="3 16" key="3">
    <citation type="journal article" date="2007" name="J. Gen. Virol.">
        <title>Comparative full-length sequence analysis of oncogenic and vaccine (Rispens) strains of Marek's disease virus.</title>
        <authorList>
            <person name="Spatz S.J."/>
            <person name="Petherbridge L."/>
            <person name="Zhao Y."/>
            <person name="Nair V."/>
        </authorList>
    </citation>
    <scope>NUCLEOTIDE SEQUENCE [LARGE SCALE GENOMIC DNA]</scope>
    <source>
        <strain evidence="3">CVI988</strain>
    </source>
</reference>
<reference evidence="9" key="8">
    <citation type="submission" date="2020-07" db="EMBL/GenBank/DDBJ databases">
        <title>Distinct polymorphisms in a single herpesvirus gene are capable of enhancing virulence and mediate vaccinal resistance.</title>
        <authorList>
            <person name="Conradie A.M."/>
            <person name="Bertzbach L.D."/>
            <person name="Trimpert J."/>
            <person name="Patria J.N."/>
            <person name="Murata S."/>
            <person name="Parcells M.S."/>
            <person name="Kaufer B.B."/>
        </authorList>
    </citation>
    <scope>NUCLEOTIDE SEQUENCE</scope>
</reference>
<dbReference type="EMBL" id="MT797630">
    <property type="protein sequence ID" value="QOT14165.1"/>
    <property type="molecule type" value="Genomic_DNA"/>
</dbReference>
<evidence type="ECO:0000313" key="18">
    <source>
        <dbReference type="Proteomes" id="UP000180864"/>
    </source>
</evidence>
<reference evidence="5 14" key="2">
    <citation type="journal article" date="2007" name="Arch. Virol.">
        <title>Sequence determination of variable regions within the genomes of gallid herpesvirus-2 pathotypes.</title>
        <authorList>
            <person name="Spatz S.J."/>
            <person name="Silva R.F."/>
        </authorList>
    </citation>
    <scope>NUCLEOTIDE SEQUENCE [LARGE SCALE GENOMIC DNA]</scope>
    <source>
        <strain evidence="5">CU-2</strain>
    </source>
</reference>
<dbReference type="EMBL" id="DQ530348">
    <property type="protein sequence ID" value="ABF72226.1"/>
    <property type="molecule type" value="Genomic_DNA"/>
</dbReference>
<dbReference type="EMBL" id="MT813453">
    <property type="protein sequence ID" value="QOT14534.1"/>
    <property type="molecule type" value="Genomic_DNA"/>
</dbReference>
<reference evidence="10" key="10">
    <citation type="submission" date="2020-08" db="EMBL/GenBank/DDBJ databases">
        <title>Marek's disease virus requires both copies of the inverted repeat regions for efficient in vivo replication and pathogenesis.</title>
        <authorList>
            <person name="Conradie A.M."/>
            <person name="Kaufer B."/>
        </authorList>
    </citation>
    <scope>NUCLEOTIDE SEQUENCE</scope>
</reference>
<dbReference type="EMBL" id="JQ836662">
    <property type="protein sequence ID" value="AFM75484.1"/>
    <property type="molecule type" value="Genomic_DNA"/>
</dbReference>
<dbReference type="EMBL" id="JQ806361">
    <property type="protein sequence ID" value="AFM74561.1"/>
    <property type="molecule type" value="Genomic_DNA"/>
</dbReference>
<dbReference type="Proteomes" id="UP000155729">
    <property type="component" value="Segment"/>
</dbReference>
<reference evidence="4 15" key="4">
    <citation type="journal article" date="2007" name="Virus Genes">
        <title>Comparative sequence analysis of a highly oncogenic but horizontal spread-defective clone of Marek's disease virus.</title>
        <authorList>
            <person name="Spatz S.J."/>
            <person name="Zhao Y."/>
            <person name="Petherbridge L."/>
            <person name="Smith L.P."/>
            <person name="Baigent S.J."/>
            <person name="Nair V."/>
        </authorList>
    </citation>
    <scope>NUCLEOTIDE SEQUENCE [LARGE SCALE GENOMIC DNA]</scope>
    <source>
        <strain evidence="4">RB-1B</strain>
    </source>
</reference>
<reference evidence="5 14" key="5">
    <citation type="journal article" date="2008" name="Virus Genes">
        <title>Sequence determination of a mildly virulent strain (CU-2) of Gallid herpesvirus type 2 using 454 pyrosequencing.</title>
        <authorList>
            <person name="Spatz S.J."/>
            <person name="Rue C.A."/>
        </authorList>
    </citation>
    <scope>NUCLEOTIDE SEQUENCE [LARGE SCALE GENOMIC DNA]</scope>
    <source>
        <strain evidence="5">CU-2</strain>
    </source>
</reference>
<evidence type="ECO:0000313" key="13">
    <source>
        <dbReference type="Proteomes" id="UP000134084"/>
    </source>
</evidence>
<evidence type="ECO:0000313" key="2">
    <source>
        <dbReference type="EMBL" id="AAS01637.1"/>
    </source>
</evidence>
<dbReference type="EMBL" id="JQ806362">
    <property type="protein sequence ID" value="AFM74748.1"/>
    <property type="molecule type" value="Genomic_DNA"/>
</dbReference>
<dbReference type="Proteomes" id="UP000134084">
    <property type="component" value="Segment"/>
</dbReference>
<keyword evidence="1" id="KW-1133">Transmembrane helix</keyword>
<evidence type="ECO:0000313" key="5">
    <source>
        <dbReference type="EMBL" id="ACF94920.1"/>
    </source>
</evidence>
<reference evidence="13 18" key="7">
    <citation type="journal article" date="2012" name="Virus Genes">
        <title>Dynamic equilibrium of Marek's disease genomes during in vitro serial passage.</title>
        <authorList>
            <person name="Spatz S.J."/>
            <person name="Volkening J.D."/>
            <person name="Gimeno I.M."/>
            <person name="Heidari M."/>
            <person name="Witter R.L."/>
        </authorList>
    </citation>
    <scope>NUCLEOTIDE SEQUENCE [LARGE SCALE GENOMIC DNA]</scope>
    <source>
        <strain evidence="7">648a</strain>
    </source>
</reference>
<organism evidence="2 17">
    <name type="scientific">Gallid alphaherpesvirus 2</name>
    <dbReference type="NCBI Taxonomy" id="10390"/>
    <lineage>
        <taxon>Viruses</taxon>
        <taxon>Duplodnaviria</taxon>
        <taxon>Heunggongvirae</taxon>
        <taxon>Peploviricota</taxon>
        <taxon>Herviviricetes</taxon>
        <taxon>Herpesvirales</taxon>
        <taxon>Orthoherpesviridae</taxon>
        <taxon>Alphaherpesvirinae</taxon>
        <taxon>Mardivirus</taxon>
        <taxon>Mardivirus gallidalpha2</taxon>
    </lineage>
</organism>
<evidence type="ECO:0000313" key="7">
    <source>
        <dbReference type="EMBL" id="AFM74561.1"/>
    </source>
</evidence>
<dbReference type="Proteomes" id="UP000149312">
    <property type="component" value="Segment"/>
</dbReference>
<evidence type="ECO:0000313" key="11">
    <source>
        <dbReference type="EMBL" id="QOT14852.1"/>
    </source>
</evidence>
<dbReference type="EMBL" id="AY510475">
    <property type="protein sequence ID" value="AAS01637.1"/>
    <property type="molecule type" value="Genomic_DNA"/>
</dbReference>
<evidence type="ECO:0000256" key="1">
    <source>
        <dbReference type="SAM" id="Phobius"/>
    </source>
</evidence>
<dbReference type="EMBL" id="MT994392">
    <property type="protein sequence ID" value="QOT14993.1"/>
    <property type="molecule type" value="Genomic_DNA"/>
</dbReference>
<protein>
    <submittedName>
        <fullName evidence="2">Uncharacterized protein MDV011</fullName>
    </submittedName>
</protein>
<evidence type="ECO:0000313" key="14">
    <source>
        <dbReference type="Proteomes" id="UP000134498"/>
    </source>
</evidence>
<dbReference type="Proteomes" id="UP000180864">
    <property type="component" value="Segment"/>
</dbReference>
<dbReference type="EMBL" id="JQ820250">
    <property type="protein sequence ID" value="AFM75306.1"/>
    <property type="molecule type" value="Genomic_DNA"/>
</dbReference>
<dbReference type="Proteomes" id="UP000143489">
    <property type="component" value="Segment"/>
</dbReference>
<reference evidence="2 17" key="1">
    <citation type="journal article" date="2006" name="Arch. Virol.">
        <title>Direct evidence of host genome acquisition by the alphaherpesvirus Marek's disease virus.</title>
        <authorList>
            <person name="Niikura M."/>
            <person name="Dodgson J."/>
            <person name="Cheng H."/>
        </authorList>
    </citation>
    <scope>NUCLEOTIDE SEQUENCE [LARGE SCALE GENOMIC DNA]</scope>
    <source>
        <strain evidence="2">Md11</strain>
    </source>
</reference>
<accession>Q6R5Z1</accession>
<name>Q6R5Z1_9ALPH</name>
<evidence type="ECO:0000313" key="6">
    <source>
        <dbReference type="EMBL" id="AEZ51646.1"/>
    </source>
</evidence>
<keyword evidence="1" id="KW-0472">Membrane</keyword>
<dbReference type="EMBL" id="JQ809691">
    <property type="protein sequence ID" value="AFM74938.1"/>
    <property type="molecule type" value="Genomic_DNA"/>
</dbReference>
<reference evidence="6 12" key="6">
    <citation type="journal article" date="2012" name="Virus Genes">
        <title>Genome sequence determination and analysis of a Chinese virulent strain, LMS, of Gallid herpesvirus type 2.</title>
        <authorList>
            <person name="Cheng Y."/>
            <person name="Cong F."/>
            <person name="Zhang Y.P."/>
            <person name="Li Z.J."/>
            <person name="Xu N.N."/>
            <person name="Hou G.Y."/>
            <person name="Liu C.J."/>
        </authorList>
    </citation>
    <scope>NUCLEOTIDE SEQUENCE [LARGE SCALE GENOMIC DNA]</scope>
    <source>
        <strain evidence="6">LMS</strain>
    </source>
</reference>
<evidence type="ECO:0000313" key="4">
    <source>
        <dbReference type="EMBL" id="ABR13069.1"/>
    </source>
</evidence>
<evidence type="ECO:0000313" key="3">
    <source>
        <dbReference type="EMBL" id="ABF72226.1"/>
    </source>
</evidence>
<evidence type="ECO:0000313" key="9">
    <source>
        <dbReference type="EMBL" id="QOT14165.1"/>
    </source>
</evidence>
<dbReference type="Proteomes" id="UP000133397">
    <property type="component" value="Segment"/>
</dbReference>
<dbReference type="Proteomes" id="UP000181598">
    <property type="component" value="Segment"/>
</dbReference>
<gene>
    <name evidence="2" type="ORF">MDV011</name>
</gene>
<dbReference type="EMBL" id="JQ314003">
    <property type="protein sequence ID" value="AEZ51646.1"/>
    <property type="molecule type" value="Genomic_DNA"/>
</dbReference>
<dbReference type="EMBL" id="MT872313">
    <property type="protein sequence ID" value="QOT14720.1"/>
    <property type="molecule type" value="Genomic_DNA"/>
</dbReference>
<dbReference type="EMBL" id="MT797629">
    <property type="protein sequence ID" value="QOT13979.1"/>
    <property type="molecule type" value="Genomic_DNA"/>
</dbReference>
<proteinExistence type="predicted"/>
<dbReference type="Proteomes" id="UP000134498">
    <property type="component" value="Genome"/>
</dbReference>
<dbReference type="EMBL" id="MT955328">
    <property type="protein sequence ID" value="QOT14852.1"/>
    <property type="molecule type" value="Genomic_DNA"/>
</dbReference>
<keyword evidence="1" id="KW-0812">Transmembrane</keyword>
<dbReference type="Proteomes" id="UP000181470">
    <property type="component" value="Segment"/>
</dbReference>
<dbReference type="EMBL" id="EU499381">
    <property type="protein sequence ID" value="ACF94920.1"/>
    <property type="molecule type" value="Genomic_DNA"/>
</dbReference>
<evidence type="ECO:0000313" key="17">
    <source>
        <dbReference type="Proteomes" id="UP000155729"/>
    </source>
</evidence>